<comment type="pathway">
    <text evidence="2 14">Lipid metabolism; fatty acid biosynthesis.</text>
</comment>
<evidence type="ECO:0000256" key="1">
    <source>
        <dbReference type="ARBA" id="ARBA00004141"/>
    </source>
</evidence>
<dbReference type="EMBL" id="CP015056">
    <property type="protein sequence ID" value="QGN15170.1"/>
    <property type="molecule type" value="Genomic_DNA"/>
</dbReference>
<dbReference type="Proteomes" id="UP000422736">
    <property type="component" value="Chromosome 3"/>
</dbReference>
<keyword evidence="16" id="KW-1185">Reference proteome</keyword>
<sequence>MASKKASVFSFLPLYNLVSALAWGYVLYQVIDVYPKIGQPAFFIATKDLVTAVQCGAIVEVLNSLFGIVRAPIVTTAAQVASRLLVVIGIFKYLPEAENAHKIYYVTLLSAWSIAEIVRYMFYFFNLVSEAPKLLVILRYNMFYVLYPLGVGSELLIVYSALNIAEAKYNTYYKWFLIAGMLAYIPGFPVLFTHMVAQRKKVMRSLREGKTKTTKKA</sequence>
<evidence type="ECO:0000256" key="3">
    <source>
        <dbReference type="ARBA" id="ARBA00007811"/>
    </source>
</evidence>
<evidence type="ECO:0000256" key="7">
    <source>
        <dbReference type="ARBA" id="ARBA00022832"/>
    </source>
</evidence>
<comment type="subcellular location">
    <subcellularLocation>
        <location evidence="14">Endoplasmic reticulum membrane</location>
        <topology evidence="14">Multi-pass membrane protein</topology>
    </subcellularLocation>
    <subcellularLocation>
        <location evidence="1">Membrane</location>
        <topology evidence="1">Multi-pass membrane protein</topology>
    </subcellularLocation>
</comment>
<feature type="transmembrane region" description="Helical" evidence="14">
    <location>
        <begin position="12"/>
        <end position="31"/>
    </location>
</feature>
<evidence type="ECO:0000256" key="5">
    <source>
        <dbReference type="ARBA" id="ARBA00022516"/>
    </source>
</evidence>
<keyword evidence="5 14" id="KW-0444">Lipid biosynthesis</keyword>
<dbReference type="PANTHER" id="PTHR11035:SF3">
    <property type="entry name" value="VERY-LONG-CHAIN (3R)-3-HYDROXYACYL-COA DEHYDRATASE"/>
    <property type="match status" value="1"/>
</dbReference>
<evidence type="ECO:0000313" key="16">
    <source>
        <dbReference type="Proteomes" id="UP000422736"/>
    </source>
</evidence>
<evidence type="ECO:0000256" key="11">
    <source>
        <dbReference type="ARBA" id="ARBA00023160"/>
    </source>
</evidence>
<comment type="function">
    <text evidence="14">Catalyzes the third of the four reactions of the long-chain fatty acids elongation cycle. This endoplasmic reticulum-bound enzymatic process, allows the addition of two carbons to the chain of long- and very long-chain fatty acids/VLCFAs per cycle. This enzyme catalyzes the dehydration of the 3-hydroxyacyl-CoA intermediate into trans-2,3-enoyl-CoA, within each cycle of fatty acid elongation. Thereby, it participates to the production of VLCFAs of different chain lengths that are involved in multiple biological processes as precursors of membrane lipids and lipid mediators.</text>
</comment>
<evidence type="ECO:0000313" key="15">
    <source>
        <dbReference type="EMBL" id="QGN15170.1"/>
    </source>
</evidence>
<accession>A0ABX6ES55</accession>
<organism evidence="15 16">
    <name type="scientific">Kluyveromyces marxianus</name>
    <name type="common">Yeast</name>
    <name type="synonym">Candida kefyr</name>
    <dbReference type="NCBI Taxonomy" id="4911"/>
    <lineage>
        <taxon>Eukaryota</taxon>
        <taxon>Fungi</taxon>
        <taxon>Dikarya</taxon>
        <taxon>Ascomycota</taxon>
        <taxon>Saccharomycotina</taxon>
        <taxon>Saccharomycetes</taxon>
        <taxon>Saccharomycetales</taxon>
        <taxon>Saccharomycetaceae</taxon>
        <taxon>Kluyveromyces</taxon>
    </lineage>
</organism>
<feature type="transmembrane region" description="Helical" evidence="14">
    <location>
        <begin position="71"/>
        <end position="91"/>
    </location>
</feature>
<evidence type="ECO:0000256" key="12">
    <source>
        <dbReference type="ARBA" id="ARBA00023239"/>
    </source>
</evidence>
<keyword evidence="11 14" id="KW-0275">Fatty acid biosynthesis</keyword>
<dbReference type="EC" id="4.2.1.134" evidence="4 14"/>
<evidence type="ECO:0000256" key="4">
    <source>
        <dbReference type="ARBA" id="ARBA00013122"/>
    </source>
</evidence>
<feature type="transmembrane region" description="Helical" evidence="14">
    <location>
        <begin position="174"/>
        <end position="197"/>
    </location>
</feature>
<evidence type="ECO:0000256" key="13">
    <source>
        <dbReference type="ARBA" id="ARBA00036671"/>
    </source>
</evidence>
<evidence type="ECO:0000256" key="9">
    <source>
        <dbReference type="ARBA" id="ARBA00023098"/>
    </source>
</evidence>
<evidence type="ECO:0000256" key="6">
    <source>
        <dbReference type="ARBA" id="ARBA00022692"/>
    </source>
</evidence>
<dbReference type="PANTHER" id="PTHR11035">
    <property type="entry name" value="VERY-LONG-CHAIN (3R)-3-HYDROXYACYL-COA DEHYDRATASE"/>
    <property type="match status" value="1"/>
</dbReference>
<keyword evidence="6 14" id="KW-0812">Transmembrane</keyword>
<evidence type="ECO:0000256" key="10">
    <source>
        <dbReference type="ARBA" id="ARBA00023136"/>
    </source>
</evidence>
<evidence type="ECO:0000256" key="14">
    <source>
        <dbReference type="RuleBase" id="RU363109"/>
    </source>
</evidence>
<feature type="transmembrane region" description="Helical" evidence="14">
    <location>
        <begin position="143"/>
        <end position="162"/>
    </location>
</feature>
<dbReference type="InterPro" id="IPR007482">
    <property type="entry name" value="Tyr_Pase-like_PTPLA"/>
</dbReference>
<evidence type="ECO:0000256" key="2">
    <source>
        <dbReference type="ARBA" id="ARBA00005194"/>
    </source>
</evidence>
<dbReference type="Pfam" id="PF04387">
    <property type="entry name" value="PTPLA"/>
    <property type="match status" value="1"/>
</dbReference>
<protein>
    <recommendedName>
        <fullName evidence="4 14">Very-long-chain (3R)-3-hydroxyacyl-CoA dehydratase</fullName>
        <ecNumber evidence="4 14">4.2.1.134</ecNumber>
    </recommendedName>
</protein>
<reference evidence="15 16" key="1">
    <citation type="submission" date="2016-03" db="EMBL/GenBank/DDBJ databases">
        <title>How can Kluyveromyces marxianus grow so fast - potential evolutionary course in Saccharomyces Complex revealed by comparative genomics.</title>
        <authorList>
            <person name="Mo W."/>
            <person name="Lu W."/>
            <person name="Yang X."/>
            <person name="Qi J."/>
            <person name="Lv H."/>
        </authorList>
    </citation>
    <scope>NUCLEOTIDE SEQUENCE [LARGE SCALE GENOMIC DNA]</scope>
    <source>
        <strain evidence="15 16">FIM1</strain>
    </source>
</reference>
<proteinExistence type="inferred from homology"/>
<evidence type="ECO:0000256" key="8">
    <source>
        <dbReference type="ARBA" id="ARBA00022989"/>
    </source>
</evidence>
<name>A0ABX6ES55_KLUMA</name>
<keyword evidence="12 14" id="KW-0456">Lyase</keyword>
<keyword evidence="9 14" id="KW-0443">Lipid metabolism</keyword>
<keyword evidence="8 14" id="KW-1133">Transmembrane helix</keyword>
<feature type="transmembrane region" description="Helical" evidence="14">
    <location>
        <begin position="103"/>
        <end position="122"/>
    </location>
</feature>
<keyword evidence="7 14" id="KW-0276">Fatty acid metabolism</keyword>
<gene>
    <name evidence="15" type="primary">PHS1</name>
    <name evidence="15" type="ORF">FIM1_1858</name>
</gene>
<keyword evidence="14" id="KW-0256">Endoplasmic reticulum</keyword>
<comment type="catalytic activity">
    <reaction evidence="13 14">
        <text>a very-long-chain (3R)-3-hydroxyacyl-CoA = a very-long-chain (2E)-enoyl-CoA + H2O</text>
        <dbReference type="Rhea" id="RHEA:45812"/>
        <dbReference type="ChEBI" id="CHEBI:15377"/>
        <dbReference type="ChEBI" id="CHEBI:83728"/>
        <dbReference type="ChEBI" id="CHEBI:85440"/>
        <dbReference type="EC" id="4.2.1.134"/>
    </reaction>
</comment>
<keyword evidence="10 14" id="KW-0472">Membrane</keyword>
<comment type="similarity">
    <text evidence="3 14">Belongs to the very long-chain fatty acids dehydratase HACD family.</text>
</comment>